<keyword evidence="2" id="KW-1185">Reference proteome</keyword>
<name>A0ABX2D8P6_9SPHI</name>
<dbReference type="EMBL" id="JABMKV010000001">
    <property type="protein sequence ID" value="NQX30425.1"/>
    <property type="molecule type" value="Genomic_DNA"/>
</dbReference>
<comment type="caution">
    <text evidence="1">The sequence shown here is derived from an EMBL/GenBank/DDBJ whole genome shotgun (WGS) entry which is preliminary data.</text>
</comment>
<protein>
    <recommendedName>
        <fullName evidence="3">HMA domain-containing protein</fullName>
    </recommendedName>
</protein>
<organism evidence="1 2">
    <name type="scientific">Pedobacter boryungensis</name>
    <dbReference type="NCBI Taxonomy" id="869962"/>
    <lineage>
        <taxon>Bacteria</taxon>
        <taxon>Pseudomonadati</taxon>
        <taxon>Bacteroidota</taxon>
        <taxon>Sphingobacteriia</taxon>
        <taxon>Sphingobacteriales</taxon>
        <taxon>Sphingobacteriaceae</taxon>
        <taxon>Pedobacter</taxon>
    </lineage>
</organism>
<evidence type="ECO:0000313" key="1">
    <source>
        <dbReference type="EMBL" id="NQX30425.1"/>
    </source>
</evidence>
<evidence type="ECO:0008006" key="3">
    <source>
        <dbReference type="Google" id="ProtNLM"/>
    </source>
</evidence>
<dbReference type="RefSeq" id="WP_173268620.1">
    <property type="nucleotide sequence ID" value="NZ_JABMKV010000001.1"/>
</dbReference>
<accession>A0ABX2D8P6</accession>
<dbReference type="Proteomes" id="UP000762110">
    <property type="component" value="Unassembled WGS sequence"/>
</dbReference>
<sequence length="89" mass="10248">MVEVFKTDVVNCNDAQKLIDQLHENFNGYLANFDLEDCDLILRIECSTSLINAKSIIQFLKERGFHAEVLPDNLEPNFATFQNLRVSEQ</sequence>
<evidence type="ECO:0000313" key="2">
    <source>
        <dbReference type="Proteomes" id="UP000762110"/>
    </source>
</evidence>
<gene>
    <name evidence="1" type="ORF">HQN85_01710</name>
</gene>
<reference evidence="1 2" key="1">
    <citation type="submission" date="2020-05" db="EMBL/GenBank/DDBJ databases">
        <title>Description of Pedobacter foliorum sp. nov.</title>
        <authorList>
            <person name="Qi S."/>
            <person name="Carlier A."/>
            <person name="Cnockaert M."/>
            <person name="Vandamme P."/>
        </authorList>
    </citation>
    <scope>NUCLEOTIDE SEQUENCE [LARGE SCALE GENOMIC DNA]</scope>
    <source>
        <strain evidence="1 2">LMG 31300</strain>
    </source>
</reference>
<proteinExistence type="predicted"/>